<dbReference type="EC" id="1.14.11.-" evidence="7"/>
<comment type="cofactor">
    <cofactor evidence="1">
        <name>Fe(2+)</name>
        <dbReference type="ChEBI" id="CHEBI:29033"/>
    </cofactor>
</comment>
<dbReference type="EMBL" id="CP126980">
    <property type="protein sequence ID" value="WIN00202.1"/>
    <property type="molecule type" value="Genomic_DNA"/>
</dbReference>
<dbReference type="SUPFAM" id="SSF51197">
    <property type="entry name" value="Clavaminate synthase-like"/>
    <property type="match status" value="1"/>
</dbReference>
<dbReference type="PANTHER" id="PTHR10696:SF56">
    <property type="entry name" value="TAUD_TFDA-LIKE DOMAIN-CONTAINING PROTEIN"/>
    <property type="match status" value="1"/>
</dbReference>
<dbReference type="InterPro" id="IPR050411">
    <property type="entry name" value="AlphaKG_dependent_hydroxylases"/>
</dbReference>
<evidence type="ECO:0000256" key="1">
    <source>
        <dbReference type="ARBA" id="ARBA00001954"/>
    </source>
</evidence>
<evidence type="ECO:0000256" key="5">
    <source>
        <dbReference type="SAM" id="MobiDB-lite"/>
    </source>
</evidence>
<feature type="domain" description="TauD/TfdA-like" evidence="6">
    <location>
        <begin position="31"/>
        <end position="320"/>
    </location>
</feature>
<dbReference type="GO" id="GO:0051213">
    <property type="term" value="F:dioxygenase activity"/>
    <property type="evidence" value="ECO:0007669"/>
    <property type="project" value="UniProtKB-KW"/>
</dbReference>
<evidence type="ECO:0000256" key="3">
    <source>
        <dbReference type="ARBA" id="ARBA00023004"/>
    </source>
</evidence>
<evidence type="ECO:0000256" key="2">
    <source>
        <dbReference type="ARBA" id="ARBA00023002"/>
    </source>
</evidence>
<evidence type="ECO:0000256" key="4">
    <source>
        <dbReference type="ARBA" id="ARBA00023194"/>
    </source>
</evidence>
<keyword evidence="2 7" id="KW-0560">Oxidoreductase</keyword>
<evidence type="ECO:0000313" key="7">
    <source>
        <dbReference type="EMBL" id="WIN00202.1"/>
    </source>
</evidence>
<dbReference type="InterPro" id="IPR042098">
    <property type="entry name" value="TauD-like_sf"/>
</dbReference>
<evidence type="ECO:0000313" key="8">
    <source>
        <dbReference type="Proteomes" id="UP001240150"/>
    </source>
</evidence>
<keyword evidence="8" id="KW-1185">Reference proteome</keyword>
<dbReference type="Pfam" id="PF02668">
    <property type="entry name" value="TauD"/>
    <property type="match status" value="1"/>
</dbReference>
<dbReference type="RefSeq" id="WP_284921696.1">
    <property type="nucleotide sequence ID" value="NZ_CP126980.1"/>
</dbReference>
<dbReference type="Gene3D" id="3.60.130.10">
    <property type="entry name" value="Clavaminate synthase-like"/>
    <property type="match status" value="1"/>
</dbReference>
<organism evidence="7 8">
    <name type="scientific">Actinoplanes oblitus</name>
    <dbReference type="NCBI Taxonomy" id="3040509"/>
    <lineage>
        <taxon>Bacteria</taxon>
        <taxon>Bacillati</taxon>
        <taxon>Actinomycetota</taxon>
        <taxon>Actinomycetes</taxon>
        <taxon>Micromonosporales</taxon>
        <taxon>Micromonosporaceae</taxon>
        <taxon>Actinoplanes</taxon>
    </lineage>
</organism>
<gene>
    <name evidence="7" type="ORF">ACTOB_003896</name>
</gene>
<keyword evidence="7" id="KW-0223">Dioxygenase</keyword>
<accession>A0ABY8WT86</accession>
<evidence type="ECO:0000259" key="6">
    <source>
        <dbReference type="Pfam" id="PF02668"/>
    </source>
</evidence>
<sequence length="361" mass="39140">MSLTSHAPTGTLDVRCRPGSPAVLVTPAFGDLDDALAWLTGQRAAIRAELLRHGSLMIRGLPVRDTAGFAAARDILMPQRTGYREKATPRTDFGAGVFSSTDLPAAQPIRLHNENSYTLEFPGTLLFGCLTAPEEGGATTVGDMRAVLRLLPDGLRDRFAAHGWLLVRTYSELAGLPWQTTFGTDDPAVAQQYCSANVIGYRWLTGGALRTEQRRPAVVTHPLTGEQSWFNHFAFWNRWALDADVRDVLIETYGEDGLPFDTYVGDGSSLTRSEVETVMAAYEQVTVRETWQEGDLMLVDNILNAHGRESFTGARKIVVAMGDPVVLADCAPQPAPSRGPCSTSCPVPGREPRTGSLPAGK</sequence>
<feature type="region of interest" description="Disordered" evidence="5">
    <location>
        <begin position="333"/>
        <end position="361"/>
    </location>
</feature>
<keyword evidence="3" id="KW-0408">Iron</keyword>
<proteinExistence type="predicted"/>
<dbReference type="Proteomes" id="UP001240150">
    <property type="component" value="Chromosome"/>
</dbReference>
<dbReference type="PANTHER" id="PTHR10696">
    <property type="entry name" value="GAMMA-BUTYROBETAINE HYDROXYLASE-RELATED"/>
    <property type="match status" value="1"/>
</dbReference>
<keyword evidence="4" id="KW-0045">Antibiotic biosynthesis</keyword>
<reference evidence="7 8" key="1">
    <citation type="submission" date="2023-06" db="EMBL/GenBank/DDBJ databases">
        <authorList>
            <person name="Yushchuk O."/>
            <person name="Binda E."/>
            <person name="Ruckert-Reed C."/>
            <person name="Fedorenko V."/>
            <person name="Kalinowski J."/>
            <person name="Marinelli F."/>
        </authorList>
    </citation>
    <scope>NUCLEOTIDE SEQUENCE [LARGE SCALE GENOMIC DNA]</scope>
    <source>
        <strain evidence="7 8">NRRL 3884</strain>
    </source>
</reference>
<dbReference type="InterPro" id="IPR003819">
    <property type="entry name" value="TauD/TfdA-like"/>
</dbReference>
<name>A0ABY8WT86_9ACTN</name>
<protein>
    <submittedName>
        <fullName evidence="7">TauD/TfdA family dioxygenase</fullName>
        <ecNumber evidence="7">1.14.11.-</ecNumber>
    </submittedName>
</protein>